<keyword evidence="4 12" id="KW-0894">Sodium channel</keyword>
<dbReference type="HOGENOM" id="CLU_1201164_0_0_1"/>
<keyword evidence="5 12" id="KW-0812">Transmembrane</keyword>
<evidence type="ECO:0000256" key="9">
    <source>
        <dbReference type="ARBA" id="ARBA00023136"/>
    </source>
</evidence>
<evidence type="ECO:0000256" key="8">
    <source>
        <dbReference type="ARBA" id="ARBA00023065"/>
    </source>
</evidence>
<evidence type="ECO:0000256" key="7">
    <source>
        <dbReference type="ARBA" id="ARBA00023053"/>
    </source>
</evidence>
<dbReference type="EMBL" id="JH431096">
    <property type="status" value="NOT_ANNOTATED_CDS"/>
    <property type="molecule type" value="Genomic_DNA"/>
</dbReference>
<dbReference type="GO" id="GO:0005272">
    <property type="term" value="F:sodium channel activity"/>
    <property type="evidence" value="ECO:0007669"/>
    <property type="project" value="UniProtKB-KW"/>
</dbReference>
<dbReference type="Pfam" id="PF00858">
    <property type="entry name" value="ASC"/>
    <property type="match status" value="1"/>
</dbReference>
<keyword evidence="7" id="KW-0915">Sodium</keyword>
<dbReference type="InterPro" id="IPR001873">
    <property type="entry name" value="ENaC"/>
</dbReference>
<evidence type="ECO:0000256" key="4">
    <source>
        <dbReference type="ARBA" id="ARBA00022461"/>
    </source>
</evidence>
<keyword evidence="11 12" id="KW-0407">Ion channel</keyword>
<feature type="transmembrane region" description="Helical" evidence="13">
    <location>
        <begin position="91"/>
        <end position="110"/>
    </location>
</feature>
<reference evidence="15" key="1">
    <citation type="submission" date="2011-05" db="EMBL/GenBank/DDBJ databases">
        <authorList>
            <person name="Richards S.R."/>
            <person name="Qu J."/>
            <person name="Jiang H."/>
            <person name="Jhangiani S.N."/>
            <person name="Agravi P."/>
            <person name="Goodspeed R."/>
            <person name="Gross S."/>
            <person name="Mandapat C."/>
            <person name="Jackson L."/>
            <person name="Mathew T."/>
            <person name="Pu L."/>
            <person name="Thornton R."/>
            <person name="Saada N."/>
            <person name="Wilczek-Boney K.B."/>
            <person name="Lee S."/>
            <person name="Kovar C."/>
            <person name="Wu Y."/>
            <person name="Scherer S.E."/>
            <person name="Worley K.C."/>
            <person name="Muzny D.M."/>
            <person name="Gibbs R."/>
        </authorList>
    </citation>
    <scope>NUCLEOTIDE SEQUENCE</scope>
    <source>
        <strain evidence="15">Brora</strain>
    </source>
</reference>
<evidence type="ECO:0000256" key="1">
    <source>
        <dbReference type="ARBA" id="ARBA00004141"/>
    </source>
</evidence>
<organism evidence="14 15">
    <name type="scientific">Strigamia maritima</name>
    <name type="common">European centipede</name>
    <name type="synonym">Geophilus maritimus</name>
    <dbReference type="NCBI Taxonomy" id="126957"/>
    <lineage>
        <taxon>Eukaryota</taxon>
        <taxon>Metazoa</taxon>
        <taxon>Ecdysozoa</taxon>
        <taxon>Arthropoda</taxon>
        <taxon>Myriapoda</taxon>
        <taxon>Chilopoda</taxon>
        <taxon>Pleurostigmophora</taxon>
        <taxon>Geophilomorpha</taxon>
        <taxon>Linotaeniidae</taxon>
        <taxon>Strigamia</taxon>
    </lineage>
</organism>
<dbReference type="Proteomes" id="UP000014500">
    <property type="component" value="Unassembled WGS sequence"/>
</dbReference>
<reference evidence="14" key="2">
    <citation type="submission" date="2015-02" db="UniProtKB">
        <authorList>
            <consortium name="EnsemblMetazoa"/>
        </authorList>
    </citation>
    <scope>IDENTIFICATION</scope>
</reference>
<dbReference type="AlphaFoldDB" id="T1JLE2"/>
<keyword evidence="6 13" id="KW-1133">Transmembrane helix</keyword>
<proteinExistence type="inferred from homology"/>
<sequence>MCQETPKINLSKLPASECPNLQYIFPDPKLQYTNHPQLFMFVRQVYTKAMNNQQFRRGLRRIIRTSVKLHVDKERNIHHEFQPIIDKNNSIVFRIFWALLVAVCILIYSYQMFDRISYYVKSPIAVDVYEEKLEVFKFPNSHVCVPLNNFQVIQNYFAYDMRHKVHIHLNITTVQQLNPMGTCTKMEGQLEINGFNVLISSILGEKQTAQTPLEPGDLNPDPPIGGWVLYH</sequence>
<evidence type="ECO:0000256" key="13">
    <source>
        <dbReference type="SAM" id="Phobius"/>
    </source>
</evidence>
<dbReference type="EnsemblMetazoa" id="SMAR014672-RA">
    <property type="protein sequence ID" value="SMAR014672-PA"/>
    <property type="gene ID" value="SMAR014672"/>
</dbReference>
<evidence type="ECO:0000313" key="15">
    <source>
        <dbReference type="Proteomes" id="UP000014500"/>
    </source>
</evidence>
<name>T1JLE2_STRMM</name>
<dbReference type="GO" id="GO:0016020">
    <property type="term" value="C:membrane"/>
    <property type="evidence" value="ECO:0007669"/>
    <property type="project" value="UniProtKB-SubCell"/>
</dbReference>
<dbReference type="PhylomeDB" id="T1JLE2"/>
<evidence type="ECO:0000256" key="3">
    <source>
        <dbReference type="ARBA" id="ARBA00022448"/>
    </source>
</evidence>
<evidence type="ECO:0000313" key="14">
    <source>
        <dbReference type="EnsemblMetazoa" id="SMAR014672-PA"/>
    </source>
</evidence>
<evidence type="ECO:0000256" key="10">
    <source>
        <dbReference type="ARBA" id="ARBA00023201"/>
    </source>
</evidence>
<keyword evidence="3 12" id="KW-0813">Transport</keyword>
<evidence type="ECO:0000256" key="5">
    <source>
        <dbReference type="ARBA" id="ARBA00022692"/>
    </source>
</evidence>
<keyword evidence="15" id="KW-1185">Reference proteome</keyword>
<evidence type="ECO:0000256" key="6">
    <source>
        <dbReference type="ARBA" id="ARBA00022989"/>
    </source>
</evidence>
<evidence type="ECO:0000256" key="2">
    <source>
        <dbReference type="ARBA" id="ARBA00007193"/>
    </source>
</evidence>
<keyword evidence="9 13" id="KW-0472">Membrane</keyword>
<comment type="subcellular location">
    <subcellularLocation>
        <location evidence="1">Membrane</location>
        <topology evidence="1">Multi-pass membrane protein</topology>
    </subcellularLocation>
</comment>
<keyword evidence="10 12" id="KW-0739">Sodium transport</keyword>
<evidence type="ECO:0000256" key="11">
    <source>
        <dbReference type="ARBA" id="ARBA00023303"/>
    </source>
</evidence>
<accession>T1JLE2</accession>
<keyword evidence="8 12" id="KW-0406">Ion transport</keyword>
<evidence type="ECO:0000256" key="12">
    <source>
        <dbReference type="RuleBase" id="RU000679"/>
    </source>
</evidence>
<comment type="similarity">
    <text evidence="2 12">Belongs to the amiloride-sensitive sodium channel (TC 1.A.6) family.</text>
</comment>
<protein>
    <submittedName>
        <fullName evidence="14">Uncharacterized protein</fullName>
    </submittedName>
</protein>